<feature type="binding site" evidence="8">
    <location>
        <position position="197"/>
    </location>
    <ligand>
        <name>Ca(2+)</name>
        <dbReference type="ChEBI" id="CHEBI:29108"/>
        <label>1</label>
    </ligand>
</feature>
<dbReference type="CDD" id="cd11318">
    <property type="entry name" value="AmyAc_bac_fung_AmyA"/>
    <property type="match status" value="1"/>
</dbReference>
<dbReference type="Pfam" id="PF09154">
    <property type="entry name" value="Alpha-amy_C_pro"/>
    <property type="match status" value="1"/>
</dbReference>
<dbReference type="InterPro" id="IPR006047">
    <property type="entry name" value="GH13_cat_dom"/>
</dbReference>
<proteinExistence type="inferred from homology"/>
<keyword evidence="3 8" id="KW-0479">Metal-binding</keyword>
<dbReference type="PANTHER" id="PTHR43447">
    <property type="entry name" value="ALPHA-AMYLASE"/>
    <property type="match status" value="1"/>
</dbReference>
<gene>
    <name evidence="10" type="primary">amyS</name>
    <name evidence="10" type="ORF">NCTC4670_01811</name>
</gene>
<dbReference type="InterPro" id="IPR015237">
    <property type="entry name" value="Alpha-amylase_C_pro"/>
</dbReference>
<feature type="binding site" evidence="8">
    <location>
        <position position="203"/>
    </location>
    <ligand>
        <name>Ca(2+)</name>
        <dbReference type="ChEBI" id="CHEBI:29108"/>
        <label>1</label>
    </ligand>
</feature>
<feature type="binding site" evidence="8">
    <location>
        <position position="103"/>
    </location>
    <ligand>
        <name>Ca(2+)</name>
        <dbReference type="ChEBI" id="CHEBI:29108"/>
        <label>1</label>
    </ligand>
</feature>
<dbReference type="InterPro" id="IPR013780">
    <property type="entry name" value="Glyco_hydro_b"/>
</dbReference>
<dbReference type="NCBIfam" id="NF006968">
    <property type="entry name" value="PRK09441.1-1"/>
    <property type="match status" value="1"/>
</dbReference>
<dbReference type="SUPFAM" id="SSF51445">
    <property type="entry name" value="(Trans)glycosidases"/>
    <property type="match status" value="1"/>
</dbReference>
<keyword evidence="8" id="KW-0106">Calcium</keyword>
<name>A0A380JZB2_STRDY</name>
<evidence type="ECO:0000256" key="6">
    <source>
        <dbReference type="ARBA" id="ARBA00023295"/>
    </source>
</evidence>
<keyword evidence="5" id="KW-0119">Carbohydrate metabolism</keyword>
<dbReference type="Gene3D" id="2.40.30.140">
    <property type="match status" value="1"/>
</dbReference>
<keyword evidence="4 10" id="KW-0378">Hydrolase</keyword>
<dbReference type="RefSeq" id="WP_115246561.1">
    <property type="nucleotide sequence ID" value="NZ_UHFG01000004.1"/>
</dbReference>
<dbReference type="AlphaFoldDB" id="A0A380JZB2"/>
<dbReference type="NCBIfam" id="NF006971">
    <property type="entry name" value="PRK09441.1-4"/>
    <property type="match status" value="1"/>
</dbReference>
<dbReference type="NCBIfam" id="NF006969">
    <property type="entry name" value="PRK09441.1-2"/>
    <property type="match status" value="1"/>
</dbReference>
<evidence type="ECO:0000313" key="10">
    <source>
        <dbReference type="EMBL" id="SUN51066.1"/>
    </source>
</evidence>
<feature type="binding site" evidence="8">
    <location>
        <position position="238"/>
    </location>
    <ligand>
        <name>Ca(2+)</name>
        <dbReference type="ChEBI" id="CHEBI:29108"/>
        <label>1</label>
    </ligand>
</feature>
<evidence type="ECO:0000256" key="8">
    <source>
        <dbReference type="PIRSR" id="PIRSR001021-2"/>
    </source>
</evidence>
<dbReference type="Pfam" id="PF00128">
    <property type="entry name" value="Alpha-amylase"/>
    <property type="match status" value="1"/>
</dbReference>
<dbReference type="GO" id="GO:0005509">
    <property type="term" value="F:calcium ion binding"/>
    <property type="evidence" value="ECO:0007669"/>
    <property type="project" value="InterPro"/>
</dbReference>
<dbReference type="Proteomes" id="UP000254797">
    <property type="component" value="Unassembled WGS sequence"/>
</dbReference>
<evidence type="ECO:0000313" key="11">
    <source>
        <dbReference type="Proteomes" id="UP000254797"/>
    </source>
</evidence>
<evidence type="ECO:0000256" key="2">
    <source>
        <dbReference type="ARBA" id="ARBA00008061"/>
    </source>
</evidence>
<dbReference type="InterPro" id="IPR013776">
    <property type="entry name" value="A-amylase_thermo"/>
</dbReference>
<feature type="binding site" evidence="8">
    <location>
        <position position="205"/>
    </location>
    <ligand>
        <name>Ca(2+)</name>
        <dbReference type="ChEBI" id="CHEBI:29108"/>
        <label>2</label>
    </ligand>
</feature>
<dbReference type="InterPro" id="IPR017853">
    <property type="entry name" value="GH"/>
</dbReference>
<feature type="domain" description="Glycosyl hydrolase family 13 catalytic" evidence="9">
    <location>
        <begin position="4"/>
        <end position="392"/>
    </location>
</feature>
<dbReference type="GO" id="GO:0004556">
    <property type="term" value="F:alpha-amylase activity"/>
    <property type="evidence" value="ECO:0007669"/>
    <property type="project" value="UniProtKB-EC"/>
</dbReference>
<keyword evidence="6 10" id="KW-0326">Glycosidase</keyword>
<feature type="active site" description="Proton donor" evidence="7">
    <location>
        <position position="264"/>
    </location>
</feature>
<evidence type="ECO:0000256" key="3">
    <source>
        <dbReference type="ARBA" id="ARBA00022723"/>
    </source>
</evidence>
<dbReference type="Gene3D" id="3.20.20.80">
    <property type="entry name" value="Glycosidases"/>
    <property type="match status" value="1"/>
</dbReference>
<dbReference type="Gene3D" id="2.60.40.1180">
    <property type="entry name" value="Golgi alpha-mannosidase II"/>
    <property type="match status" value="1"/>
</dbReference>
<dbReference type="PIRSF" id="PIRSF001021">
    <property type="entry name" value="Alph-amls_thrmst"/>
    <property type="match status" value="1"/>
</dbReference>
<dbReference type="GO" id="GO:0005975">
    <property type="term" value="P:carbohydrate metabolic process"/>
    <property type="evidence" value="ECO:0007669"/>
    <property type="project" value="InterPro"/>
</dbReference>
<reference evidence="10 11" key="1">
    <citation type="submission" date="2018-06" db="EMBL/GenBank/DDBJ databases">
        <authorList>
            <consortium name="Pathogen Informatics"/>
            <person name="Doyle S."/>
        </authorList>
    </citation>
    <scope>NUCLEOTIDE SEQUENCE [LARGE SCALE GENOMIC DNA]</scope>
    <source>
        <strain evidence="10 11">NCTC4670</strain>
    </source>
</reference>
<comment type="similarity">
    <text evidence="2">Belongs to the glycosyl hydrolase 13 family.</text>
</comment>
<feature type="active site" description="Nucleophile" evidence="7">
    <location>
        <position position="234"/>
    </location>
</feature>
<evidence type="ECO:0000256" key="7">
    <source>
        <dbReference type="PIRSR" id="PIRSR001021-1"/>
    </source>
</evidence>
<evidence type="ECO:0000256" key="5">
    <source>
        <dbReference type="ARBA" id="ARBA00023277"/>
    </source>
</evidence>
<protein>
    <submittedName>
        <fullName evidence="10">Alpha-amylase</fullName>
        <ecNumber evidence="10">3.2.1.1</ecNumber>
    </submittedName>
</protein>
<comment type="cofactor">
    <cofactor evidence="1">
        <name>Ca(2+)</name>
        <dbReference type="ChEBI" id="CHEBI:29108"/>
    </cofactor>
</comment>
<dbReference type="SMART" id="SM00642">
    <property type="entry name" value="Aamy"/>
    <property type="match status" value="1"/>
</dbReference>
<evidence type="ECO:0000256" key="1">
    <source>
        <dbReference type="ARBA" id="ARBA00001913"/>
    </source>
</evidence>
<dbReference type="EC" id="3.2.1.1" evidence="10"/>
<dbReference type="SUPFAM" id="SSF51011">
    <property type="entry name" value="Glycosyl hydrolase domain"/>
    <property type="match status" value="1"/>
</dbReference>
<sequence length="487" mass="55944">MTNQLIMQAFEWYLPADGNHWKTVKASIPQLQHLGVTELWLPPAFKGTGINDVGYGVYDLFDLGEFNQNGTVITKYGSKQEYLELIAALKEAAIKPIADIVLNHKANGDHKERFFVIKMDPENRQEALTEAYEIEGWTGFDFPGRNGCYNDFKWHWYHFTGLDYDAKNNETGIYMITGDNKGWANNDLIDDEHGNFDYLMYNDLDFKHPEVIQNLQDWAKWFIETTGIEGFRLDAVKHIDSYFIQTFVNDIRTQIKPDLEVFGEYWKSDQDSMEDYLEATNEQFALVDVGLHMSFFNASHQGKDFDLTHIFEGSLVASRPDLAITFVENHDTQRGQALESTVEDWFKPLAYGLILLRQEGKPCLFYGDYYGISGDFAQASFKEVLDKLTLLRKEAVYGQQVDYFDHTNCIAWTCLGDEEHPHPLAVILSNGDEGWKHVEIGQDFVGQTFVDYLGHCSEKIVVAEDGWLDIKVEAGSISAWIPEERRF</sequence>
<accession>A0A380JZB2</accession>
<evidence type="ECO:0000256" key="4">
    <source>
        <dbReference type="ARBA" id="ARBA00022801"/>
    </source>
</evidence>
<organism evidence="10 11">
    <name type="scientific">Streptococcus dysgalactiae subsp. dysgalactiae</name>
    <dbReference type="NCBI Taxonomy" id="99822"/>
    <lineage>
        <taxon>Bacteria</taxon>
        <taxon>Bacillati</taxon>
        <taxon>Bacillota</taxon>
        <taxon>Bacilli</taxon>
        <taxon>Lactobacillales</taxon>
        <taxon>Streptococcaceae</taxon>
        <taxon>Streptococcus</taxon>
    </lineage>
</organism>
<evidence type="ECO:0000259" key="9">
    <source>
        <dbReference type="SMART" id="SM00642"/>
    </source>
</evidence>
<dbReference type="EMBL" id="UHFG01000004">
    <property type="protein sequence ID" value="SUN51066.1"/>
    <property type="molecule type" value="Genomic_DNA"/>
</dbReference>